<evidence type="ECO:0000313" key="2">
    <source>
        <dbReference type="EMBL" id="KAK7915536.1"/>
    </source>
</evidence>
<dbReference type="AlphaFoldDB" id="A0AAW0P5G2"/>
<feature type="region of interest" description="Disordered" evidence="1">
    <location>
        <begin position="1"/>
        <end position="65"/>
    </location>
</feature>
<gene>
    <name evidence="2" type="ORF">WMY93_011297</name>
</gene>
<organism evidence="2 3">
    <name type="scientific">Mugilogobius chulae</name>
    <name type="common">yellowstripe goby</name>
    <dbReference type="NCBI Taxonomy" id="88201"/>
    <lineage>
        <taxon>Eukaryota</taxon>
        <taxon>Metazoa</taxon>
        <taxon>Chordata</taxon>
        <taxon>Craniata</taxon>
        <taxon>Vertebrata</taxon>
        <taxon>Euteleostomi</taxon>
        <taxon>Actinopterygii</taxon>
        <taxon>Neopterygii</taxon>
        <taxon>Teleostei</taxon>
        <taxon>Neoteleostei</taxon>
        <taxon>Acanthomorphata</taxon>
        <taxon>Gobiaria</taxon>
        <taxon>Gobiiformes</taxon>
        <taxon>Gobioidei</taxon>
        <taxon>Gobiidae</taxon>
        <taxon>Gobionellinae</taxon>
        <taxon>Mugilogobius</taxon>
    </lineage>
</organism>
<comment type="caution">
    <text evidence="2">The sequence shown here is derived from an EMBL/GenBank/DDBJ whole genome shotgun (WGS) entry which is preliminary data.</text>
</comment>
<reference evidence="3" key="1">
    <citation type="submission" date="2024-04" db="EMBL/GenBank/DDBJ databases">
        <title>Salinicola lusitanus LLJ914,a marine bacterium isolated from the Okinawa Trough.</title>
        <authorList>
            <person name="Li J."/>
        </authorList>
    </citation>
    <scope>NUCLEOTIDE SEQUENCE [LARGE SCALE GENOMIC DNA]</scope>
</reference>
<dbReference type="EMBL" id="JBBPFD010000008">
    <property type="protein sequence ID" value="KAK7915536.1"/>
    <property type="molecule type" value="Genomic_DNA"/>
</dbReference>
<feature type="compositionally biased region" description="Basic and acidic residues" evidence="1">
    <location>
        <begin position="34"/>
        <end position="45"/>
    </location>
</feature>
<accession>A0AAW0P5G2</accession>
<sequence>MRSDETSTERRHEKDETSTEEGHEEVRDEQEEHEEVRGERRHESTRLSTVSETETVSLRNEHRRRHEVCTRVRARPATPAYAALHPRTPALRPPAYARPARVRQPCAPRTPATSQTLCLPLLANACLLFVEIEDMSSYILRVSGLRSRSSPERVTVTELTCRRTFLYFIR</sequence>
<evidence type="ECO:0000313" key="3">
    <source>
        <dbReference type="Proteomes" id="UP001460270"/>
    </source>
</evidence>
<feature type="compositionally biased region" description="Polar residues" evidence="1">
    <location>
        <begin position="46"/>
        <end position="58"/>
    </location>
</feature>
<evidence type="ECO:0000256" key="1">
    <source>
        <dbReference type="SAM" id="MobiDB-lite"/>
    </source>
</evidence>
<proteinExistence type="predicted"/>
<protein>
    <submittedName>
        <fullName evidence="2">Uncharacterized protein</fullName>
    </submittedName>
</protein>
<feature type="compositionally biased region" description="Basic and acidic residues" evidence="1">
    <location>
        <begin position="1"/>
        <end position="26"/>
    </location>
</feature>
<name>A0AAW0P5G2_9GOBI</name>
<keyword evidence="3" id="KW-1185">Reference proteome</keyword>
<dbReference type="Proteomes" id="UP001460270">
    <property type="component" value="Unassembled WGS sequence"/>
</dbReference>